<dbReference type="PANTHER" id="PTHR41791">
    <property type="entry name" value="SSL7039 PROTEIN"/>
    <property type="match status" value="1"/>
</dbReference>
<feature type="compositionally biased region" description="Basic residues" evidence="1">
    <location>
        <begin position="136"/>
        <end position="146"/>
    </location>
</feature>
<dbReference type="KEGG" id="ome:OLMES_4622"/>
<feature type="region of interest" description="Disordered" evidence="1">
    <location>
        <begin position="119"/>
        <end position="146"/>
    </location>
</feature>
<dbReference type="AlphaFoldDB" id="A0A1Y0IDL0"/>
<proteinExistence type="predicted"/>
<evidence type="ECO:0000256" key="1">
    <source>
        <dbReference type="SAM" id="MobiDB-lite"/>
    </source>
</evidence>
<protein>
    <submittedName>
        <fullName evidence="2">Addiction module killer protein</fullName>
    </submittedName>
</protein>
<sequence length="146" mass="16362">MAEKGRNLVTIPVVERKAQEYKTQDGSVPFRDWLVDLKDARAKAKITRAVTQMESGNFGDHKPITDGNGLQERRIDCGPGYRIYYITEGDELIILFAGSDKPDQQAAIGVAKDYLADYKARKPKVSPPQQKAGHPPSKRRKHKGKK</sequence>
<accession>A0A1Y0IDL0</accession>
<dbReference type="EMBL" id="CP021425">
    <property type="protein sequence ID" value="ARU58617.1"/>
    <property type="molecule type" value="Genomic_DNA"/>
</dbReference>
<keyword evidence="3" id="KW-1185">Reference proteome</keyword>
<dbReference type="OrthoDB" id="9800258at2"/>
<evidence type="ECO:0000313" key="2">
    <source>
        <dbReference type="EMBL" id="ARU58617.1"/>
    </source>
</evidence>
<evidence type="ECO:0000313" key="3">
    <source>
        <dbReference type="Proteomes" id="UP000196027"/>
    </source>
</evidence>
<dbReference type="InterPro" id="IPR014056">
    <property type="entry name" value="TypeIITA-like_toxin_pred"/>
</dbReference>
<dbReference type="PANTHER" id="PTHR41791:SF1">
    <property type="entry name" value="SSL7039 PROTEIN"/>
    <property type="match status" value="1"/>
</dbReference>
<reference evidence="2 3" key="1">
    <citation type="submission" date="2017-05" db="EMBL/GenBank/DDBJ databases">
        <title>Genomic insights into alkan degradation activity of Oleiphilus messinensis.</title>
        <authorList>
            <person name="Kozyavkin S.A."/>
            <person name="Slesarev A.I."/>
            <person name="Golyshin P.N."/>
            <person name="Korzhenkov A."/>
            <person name="Golyshina O.N."/>
            <person name="Toshchakov S.V."/>
        </authorList>
    </citation>
    <scope>NUCLEOTIDE SEQUENCE [LARGE SCALE GENOMIC DNA]</scope>
    <source>
        <strain evidence="2 3">ME102</strain>
    </source>
</reference>
<gene>
    <name evidence="2" type="ORF">OLMES_4622</name>
</gene>
<dbReference type="NCBIfam" id="TIGR02683">
    <property type="entry name" value="upstrm_HI1419"/>
    <property type="match status" value="1"/>
</dbReference>
<organism evidence="2 3">
    <name type="scientific">Oleiphilus messinensis</name>
    <dbReference type="NCBI Taxonomy" id="141451"/>
    <lineage>
        <taxon>Bacteria</taxon>
        <taxon>Pseudomonadati</taxon>
        <taxon>Pseudomonadota</taxon>
        <taxon>Gammaproteobacteria</taxon>
        <taxon>Oceanospirillales</taxon>
        <taxon>Oleiphilaceae</taxon>
        <taxon>Oleiphilus</taxon>
    </lineage>
</organism>
<dbReference type="Proteomes" id="UP000196027">
    <property type="component" value="Chromosome"/>
</dbReference>
<name>A0A1Y0IDL0_9GAMM</name>